<feature type="transmembrane region" description="Helical" evidence="1">
    <location>
        <begin position="21"/>
        <end position="42"/>
    </location>
</feature>
<organism evidence="2 3">
    <name type="scientific">Peribacillus saganii</name>
    <dbReference type="NCBI Taxonomy" id="2303992"/>
    <lineage>
        <taxon>Bacteria</taxon>
        <taxon>Bacillati</taxon>
        <taxon>Bacillota</taxon>
        <taxon>Bacilli</taxon>
        <taxon>Bacillales</taxon>
        <taxon>Bacillaceae</taxon>
        <taxon>Peribacillus</taxon>
    </lineage>
</organism>
<dbReference type="RefSeq" id="WP_117327733.1">
    <property type="nucleotide sequence ID" value="NZ_QVTE01000046.1"/>
</dbReference>
<dbReference type="Pfam" id="PF14897">
    <property type="entry name" value="EpsG"/>
    <property type="match status" value="1"/>
</dbReference>
<feature type="transmembrane region" description="Helical" evidence="1">
    <location>
        <begin position="96"/>
        <end position="123"/>
    </location>
</feature>
<feature type="transmembrane region" description="Helical" evidence="1">
    <location>
        <begin position="62"/>
        <end position="84"/>
    </location>
</feature>
<evidence type="ECO:0000256" key="1">
    <source>
        <dbReference type="SAM" id="Phobius"/>
    </source>
</evidence>
<feature type="transmembrane region" description="Helical" evidence="1">
    <location>
        <begin position="195"/>
        <end position="216"/>
    </location>
</feature>
<dbReference type="Proteomes" id="UP000264541">
    <property type="component" value="Unassembled WGS sequence"/>
</dbReference>
<reference evidence="2 3" key="1">
    <citation type="submission" date="2018-08" db="EMBL/GenBank/DDBJ databases">
        <title>Bacillus chawlae sp. nov., Bacillus glennii sp. nov., and Bacillus saganii sp. nov. Isolated from the Vehicle Assembly Building at Kennedy Space Center where the Viking Spacecraft were Assembled.</title>
        <authorList>
            <person name="Seuylemezian A."/>
            <person name="Vaishampayan P."/>
        </authorList>
    </citation>
    <scope>NUCLEOTIDE SEQUENCE [LARGE SCALE GENOMIC DNA]</scope>
    <source>
        <strain evidence="2 3">V47-23a</strain>
    </source>
</reference>
<keyword evidence="1" id="KW-0812">Transmembrane</keyword>
<dbReference type="InterPro" id="IPR049458">
    <property type="entry name" value="EpsG-like"/>
</dbReference>
<keyword evidence="1" id="KW-1133">Transmembrane helix</keyword>
<keyword evidence="3" id="KW-1185">Reference proteome</keyword>
<dbReference type="EMBL" id="QVTE01000046">
    <property type="protein sequence ID" value="RFU67126.1"/>
    <property type="molecule type" value="Genomic_DNA"/>
</dbReference>
<keyword evidence="1" id="KW-0472">Membrane</keyword>
<feature type="transmembrane region" description="Helical" evidence="1">
    <location>
        <begin position="303"/>
        <end position="324"/>
    </location>
</feature>
<protein>
    <recommendedName>
        <fullName evidence="4">EpsG family protein</fullName>
    </recommendedName>
</protein>
<evidence type="ECO:0000313" key="2">
    <source>
        <dbReference type="EMBL" id="RFU67126.1"/>
    </source>
</evidence>
<evidence type="ECO:0000313" key="3">
    <source>
        <dbReference type="Proteomes" id="UP000264541"/>
    </source>
</evidence>
<feature type="transmembrane region" description="Helical" evidence="1">
    <location>
        <begin position="280"/>
        <end position="297"/>
    </location>
</feature>
<name>A0A372LLK2_9BACI</name>
<dbReference type="AlphaFoldDB" id="A0A372LLK2"/>
<proteinExistence type="predicted"/>
<accession>A0A372LLK2</accession>
<comment type="caution">
    <text evidence="2">The sequence shown here is derived from an EMBL/GenBank/DDBJ whole genome shotgun (WGS) entry which is preliminary data.</text>
</comment>
<dbReference type="OrthoDB" id="6313110at2"/>
<gene>
    <name evidence="2" type="ORF">D0469_16045</name>
</gene>
<feature type="transmembrane region" description="Helical" evidence="1">
    <location>
        <begin position="163"/>
        <end position="183"/>
    </location>
</feature>
<feature type="transmembrane region" description="Helical" evidence="1">
    <location>
        <begin position="228"/>
        <end position="249"/>
    </location>
</feature>
<evidence type="ECO:0008006" key="4">
    <source>
        <dbReference type="Google" id="ProtNLM"/>
    </source>
</evidence>
<sequence>MFKELFAKKQHDTNLRTKRNIYLLFSILIGLLLIFPEDITWARDRLSYLEYASSSWTIMQRYINSGIFSFFSNEPLFLTINIILSSFLVPENVVKCIIFTSTIGVLYSLGKITKYNFLILLFFLLVPQVVKNHVIHLRQGLALSIYLLGLVSNKKYGGLLRCLSIFIHTSFVFLILFEFLEIILKRVKFTFTVRILLSSIFLTIFIQAIPVLASLFEDRRAQAYDFTMAEGSSGLGFLAWLFVGSLFILVTKKDYINTITCYGILFYLMSYFLLDFSARIFENIIPLILIGVLSIQSKYTRTLFIMFFILYSSLIWYLSGFSFLI</sequence>
<feature type="transmembrane region" description="Helical" evidence="1">
    <location>
        <begin position="255"/>
        <end position="273"/>
    </location>
</feature>